<dbReference type="RefSeq" id="WP_061938868.1">
    <property type="nucleotide sequence ID" value="NZ_CP013234.1"/>
</dbReference>
<dbReference type="OrthoDB" id="9780765at2"/>
<reference evidence="2 3" key="1">
    <citation type="submission" date="2015-11" db="EMBL/GenBank/DDBJ databases">
        <title>Exploring the genomic traits of fungus-feeding bacterial genus Collimonas.</title>
        <authorList>
            <person name="Song C."/>
            <person name="Schmidt R."/>
            <person name="de Jager V."/>
            <person name="Krzyzanowska D."/>
            <person name="Jongedijk E."/>
            <person name="Cankar K."/>
            <person name="Beekwilder J."/>
            <person name="van Veen A."/>
            <person name="de Boer W."/>
            <person name="van Veen J.A."/>
            <person name="Garbeva P."/>
        </authorList>
    </citation>
    <scope>NUCLEOTIDE SEQUENCE [LARGE SCALE GENOMIC DNA]</scope>
    <source>
        <strain evidence="2 3">Ter91</strain>
    </source>
</reference>
<organism evidence="2 3">
    <name type="scientific">Collimonas pratensis</name>
    <dbReference type="NCBI Taxonomy" id="279113"/>
    <lineage>
        <taxon>Bacteria</taxon>
        <taxon>Pseudomonadati</taxon>
        <taxon>Pseudomonadota</taxon>
        <taxon>Betaproteobacteria</taxon>
        <taxon>Burkholderiales</taxon>
        <taxon>Oxalobacteraceae</taxon>
        <taxon>Collimonas</taxon>
    </lineage>
</organism>
<dbReference type="STRING" id="279113.CPter91_1530"/>
<dbReference type="InterPro" id="IPR000639">
    <property type="entry name" value="Epox_hydrolase-like"/>
</dbReference>
<sequence>MPKINIAGHPMYYMDRGKGAVVVLLHSYLANAFMWTPQIKTLEQHYRVIVPDLWGHGSSGALPQGADDLTALTCHTRSLLDSLDLETCFVVGQSVGGMLAAELALMAPERISGLVMMGTYLGQEPVMPRAYFMSMLDKVEACEAFTPALIDEVASMFFQSDRSNAAPSLKASFQKQLASWPAEVLRGSIVPIGRMIFNRRDLRFRLQELDADSTLVMCGEHDQVRPPSESLEMAQCIGCRYMEVPGASHTSNLERPEFVTHELLAFLSELERIRS</sequence>
<dbReference type="Gene3D" id="3.40.50.1820">
    <property type="entry name" value="alpha/beta hydrolase"/>
    <property type="match status" value="1"/>
</dbReference>
<dbReference type="Proteomes" id="UP000074561">
    <property type="component" value="Chromosome"/>
</dbReference>
<dbReference type="AlphaFoldDB" id="A0A127Q1F3"/>
<accession>A0A127Q1F3</accession>
<dbReference type="SUPFAM" id="SSF53474">
    <property type="entry name" value="alpha/beta-Hydrolases"/>
    <property type="match status" value="1"/>
</dbReference>
<dbReference type="PRINTS" id="PR00111">
    <property type="entry name" value="ABHYDROLASE"/>
</dbReference>
<evidence type="ECO:0000259" key="1">
    <source>
        <dbReference type="Pfam" id="PF00561"/>
    </source>
</evidence>
<dbReference type="EMBL" id="CP013234">
    <property type="protein sequence ID" value="AMP03908.1"/>
    <property type="molecule type" value="Genomic_DNA"/>
</dbReference>
<dbReference type="Pfam" id="PF00561">
    <property type="entry name" value="Abhydrolase_1"/>
    <property type="match status" value="1"/>
</dbReference>
<dbReference type="PRINTS" id="PR00412">
    <property type="entry name" value="EPOXHYDRLASE"/>
</dbReference>
<evidence type="ECO:0000313" key="3">
    <source>
        <dbReference type="Proteomes" id="UP000074561"/>
    </source>
</evidence>
<keyword evidence="2" id="KW-0378">Hydrolase</keyword>
<dbReference type="InterPro" id="IPR000073">
    <property type="entry name" value="AB_hydrolase_1"/>
</dbReference>
<evidence type="ECO:0000313" key="2">
    <source>
        <dbReference type="EMBL" id="AMP03908.1"/>
    </source>
</evidence>
<feature type="domain" description="AB hydrolase-1" evidence="1">
    <location>
        <begin position="21"/>
        <end position="256"/>
    </location>
</feature>
<dbReference type="PATRIC" id="fig|279113.9.peg.1523"/>
<gene>
    <name evidence="2" type="ORF">CPter91_1530</name>
</gene>
<dbReference type="InterPro" id="IPR029058">
    <property type="entry name" value="AB_hydrolase_fold"/>
</dbReference>
<proteinExistence type="predicted"/>
<dbReference type="InterPro" id="IPR050266">
    <property type="entry name" value="AB_hydrolase_sf"/>
</dbReference>
<protein>
    <submittedName>
        <fullName evidence="2">Alpha/beta hydrolase fold family protein</fullName>
    </submittedName>
</protein>
<dbReference type="GO" id="GO:0016787">
    <property type="term" value="F:hydrolase activity"/>
    <property type="evidence" value="ECO:0007669"/>
    <property type="project" value="UniProtKB-KW"/>
</dbReference>
<dbReference type="PANTHER" id="PTHR43798">
    <property type="entry name" value="MONOACYLGLYCEROL LIPASE"/>
    <property type="match status" value="1"/>
</dbReference>
<dbReference type="KEGG" id="cpra:CPter91_1530"/>
<name>A0A127Q1F3_9BURK</name>
<dbReference type="PANTHER" id="PTHR43798:SF29">
    <property type="entry name" value="AB HYDROLASE-1 DOMAIN-CONTAINING PROTEIN"/>
    <property type="match status" value="1"/>
</dbReference>